<organism evidence="4 5">
    <name type="scientific">Saprospira grandis (strain Lewin)</name>
    <dbReference type="NCBI Taxonomy" id="984262"/>
    <lineage>
        <taxon>Bacteria</taxon>
        <taxon>Pseudomonadati</taxon>
        <taxon>Bacteroidota</taxon>
        <taxon>Saprospiria</taxon>
        <taxon>Saprospirales</taxon>
        <taxon>Saprospiraceae</taxon>
        <taxon>Saprospira</taxon>
    </lineage>
</organism>
<dbReference type="RefSeq" id="WP_014373629.1">
    <property type="nucleotide sequence ID" value="NC_016940.1"/>
</dbReference>
<sequence>MRYLLGSCCLFCLFFVACQSDQPAAVVDSKASLAVERDAGPGFQLQVSGDTADYEQVILAREVEPFGEEAQVTQIRLSYPKITDFKAAEVKDSINAVIYEIMLLNDAGEIAYDNLQQRLDAFIREYEMAKEEMKKQLVLPNRWTCEVEIKVVLNSNRILSLQLHEANFTGGAHPNSYTRYFNFDLKTAKLLALEDIFVEGYQQELLQTAERYFRMAREIPADKPMGETAYEFPSGRFLLPRNFALGKTGIAFCFNPYDIAPYSMGTIEFELPYQAILPILRQEAVL</sequence>
<feature type="domain" description="Deacetylase PdaC" evidence="3">
    <location>
        <begin position="68"/>
        <end position="176"/>
    </location>
</feature>
<dbReference type="Gene3D" id="3.30.565.40">
    <property type="entry name" value="Fervidobacterium nodosum Rt17-B1 like"/>
    <property type="match status" value="1"/>
</dbReference>
<keyword evidence="5" id="KW-1185">Reference proteome</keyword>
<keyword evidence="1" id="KW-0732">Signal</keyword>
<evidence type="ECO:0000259" key="2">
    <source>
        <dbReference type="Pfam" id="PF11738"/>
    </source>
</evidence>
<evidence type="ECO:0000256" key="1">
    <source>
        <dbReference type="SAM" id="SignalP"/>
    </source>
</evidence>
<feature type="chain" id="PRO_5003603783" description="DUF3298 domain-containing protein" evidence="1">
    <location>
        <begin position="20"/>
        <end position="286"/>
    </location>
</feature>
<gene>
    <name evidence="4" type="ordered locus">SGRA_0646</name>
</gene>
<feature type="signal peptide" evidence="1">
    <location>
        <begin position="1"/>
        <end position="19"/>
    </location>
</feature>
<dbReference type="HOGENOM" id="CLU_083883_1_0_10"/>
<dbReference type="InterPro" id="IPR037126">
    <property type="entry name" value="PdaC/RsiV-like_sf"/>
</dbReference>
<accession>H6L0F5</accession>
<dbReference type="Gene3D" id="3.90.640.20">
    <property type="entry name" value="Heat-shock cognate protein, ATPase"/>
    <property type="match status" value="1"/>
</dbReference>
<evidence type="ECO:0000313" key="4">
    <source>
        <dbReference type="EMBL" id="AFC23385.1"/>
    </source>
</evidence>
<dbReference type="OrthoDB" id="594879at2"/>
<dbReference type="Pfam" id="PF13739">
    <property type="entry name" value="PdaC"/>
    <property type="match status" value="1"/>
</dbReference>
<dbReference type="Proteomes" id="UP000007519">
    <property type="component" value="Chromosome"/>
</dbReference>
<evidence type="ECO:0000313" key="5">
    <source>
        <dbReference type="Proteomes" id="UP000007519"/>
    </source>
</evidence>
<name>H6L0F5_SAPGL</name>
<proteinExistence type="predicted"/>
<dbReference type="STRING" id="984262.SGRA_0646"/>
<dbReference type="KEGG" id="sgn:SGRA_0646"/>
<dbReference type="EMBL" id="CP002831">
    <property type="protein sequence ID" value="AFC23385.1"/>
    <property type="molecule type" value="Genomic_DNA"/>
</dbReference>
<dbReference type="InterPro" id="IPR025303">
    <property type="entry name" value="PdaC"/>
</dbReference>
<dbReference type="eggNOG" id="ENOG502Z967">
    <property type="taxonomic scope" value="Bacteria"/>
</dbReference>
<reference evidence="4 5" key="1">
    <citation type="journal article" date="2012" name="Stand. Genomic Sci.">
        <title>Complete genome sequencing and analysis of Saprospira grandis str. Lewin, a predatory marine bacterium.</title>
        <authorList>
            <person name="Saw J.H."/>
            <person name="Yuryev A."/>
            <person name="Kanbe M."/>
            <person name="Hou S."/>
            <person name="Young A.G."/>
            <person name="Aizawa S."/>
            <person name="Alam M."/>
        </authorList>
    </citation>
    <scope>NUCLEOTIDE SEQUENCE [LARGE SCALE GENOMIC DNA]</scope>
    <source>
        <strain evidence="4 5">Lewin</strain>
    </source>
</reference>
<dbReference type="InterPro" id="IPR021729">
    <property type="entry name" value="DUF3298"/>
</dbReference>
<evidence type="ECO:0000259" key="3">
    <source>
        <dbReference type="Pfam" id="PF13739"/>
    </source>
</evidence>
<dbReference type="Pfam" id="PF11738">
    <property type="entry name" value="DUF3298"/>
    <property type="match status" value="1"/>
</dbReference>
<dbReference type="PROSITE" id="PS51257">
    <property type="entry name" value="PROKAR_LIPOPROTEIN"/>
    <property type="match status" value="1"/>
</dbReference>
<feature type="domain" description="DUF3298" evidence="2">
    <location>
        <begin position="194"/>
        <end position="274"/>
    </location>
</feature>
<evidence type="ECO:0008006" key="6">
    <source>
        <dbReference type="Google" id="ProtNLM"/>
    </source>
</evidence>
<dbReference type="AlphaFoldDB" id="H6L0F5"/>
<protein>
    <recommendedName>
        <fullName evidence="6">DUF3298 domain-containing protein</fullName>
    </recommendedName>
</protein>